<evidence type="ECO:0000313" key="2">
    <source>
        <dbReference type="Proteomes" id="UP001519460"/>
    </source>
</evidence>
<proteinExistence type="predicted"/>
<sequence>MLRARECVSVTYLTHTDYNRGDKRYSDLRVLHRCTLSISRFVERSTSWRRLILIAAALEVAGDTTFSVRRLRSVYALFVPAEPTALRPSLQTRVPECINLTNTH</sequence>
<comment type="caution">
    <text evidence="1">The sequence shown here is derived from an EMBL/GenBank/DDBJ whole genome shotgun (WGS) entry which is preliminary data.</text>
</comment>
<keyword evidence="2" id="KW-1185">Reference proteome</keyword>
<organism evidence="1 2">
    <name type="scientific">Batillaria attramentaria</name>
    <dbReference type="NCBI Taxonomy" id="370345"/>
    <lineage>
        <taxon>Eukaryota</taxon>
        <taxon>Metazoa</taxon>
        <taxon>Spiralia</taxon>
        <taxon>Lophotrochozoa</taxon>
        <taxon>Mollusca</taxon>
        <taxon>Gastropoda</taxon>
        <taxon>Caenogastropoda</taxon>
        <taxon>Sorbeoconcha</taxon>
        <taxon>Cerithioidea</taxon>
        <taxon>Batillariidae</taxon>
        <taxon>Batillaria</taxon>
    </lineage>
</organism>
<reference evidence="1 2" key="1">
    <citation type="journal article" date="2023" name="Sci. Data">
        <title>Genome assembly of the Korean intertidal mud-creeper Batillaria attramentaria.</title>
        <authorList>
            <person name="Patra A.K."/>
            <person name="Ho P.T."/>
            <person name="Jun S."/>
            <person name="Lee S.J."/>
            <person name="Kim Y."/>
            <person name="Won Y.J."/>
        </authorList>
    </citation>
    <scope>NUCLEOTIDE SEQUENCE [LARGE SCALE GENOMIC DNA]</scope>
    <source>
        <strain evidence="1">Wonlab-2016</strain>
    </source>
</reference>
<dbReference type="EMBL" id="JACVVK020000627">
    <property type="protein sequence ID" value="KAK7462034.1"/>
    <property type="molecule type" value="Genomic_DNA"/>
</dbReference>
<accession>A0ABD0J5Y2</accession>
<gene>
    <name evidence="1" type="ORF">BaRGS_00038563</name>
</gene>
<dbReference type="Proteomes" id="UP001519460">
    <property type="component" value="Unassembled WGS sequence"/>
</dbReference>
<dbReference type="AlphaFoldDB" id="A0ABD0J5Y2"/>
<evidence type="ECO:0000313" key="1">
    <source>
        <dbReference type="EMBL" id="KAK7462034.1"/>
    </source>
</evidence>
<protein>
    <submittedName>
        <fullName evidence="1">Uncharacterized protein</fullName>
    </submittedName>
</protein>
<name>A0ABD0J5Y2_9CAEN</name>